<evidence type="ECO:0000313" key="3">
    <source>
        <dbReference type="EMBL" id="KYH25688.1"/>
    </source>
</evidence>
<proteinExistence type="inferred from homology"/>
<evidence type="ECO:0000256" key="1">
    <source>
        <dbReference type="ARBA" id="ARBA00008791"/>
    </source>
</evidence>
<comment type="caution">
    <text evidence="3">The sequence shown here is derived from an EMBL/GenBank/DDBJ whole genome shotgun (WGS) entry which is preliminary data.</text>
</comment>
<dbReference type="PATRIC" id="fig|1008153.3.peg.2413"/>
<dbReference type="Proteomes" id="UP000075321">
    <property type="component" value="Unassembled WGS sequence"/>
</dbReference>
<accession>A0A151ADE4</accession>
<keyword evidence="4" id="KW-1185">Reference proteome</keyword>
<comment type="similarity">
    <text evidence="1">Belongs to the universal stress protein A family.</text>
</comment>
<dbReference type="EMBL" id="LTAZ01000005">
    <property type="protein sequence ID" value="KYH25688.1"/>
    <property type="molecule type" value="Genomic_DNA"/>
</dbReference>
<dbReference type="Pfam" id="PF00582">
    <property type="entry name" value="Usp"/>
    <property type="match status" value="1"/>
</dbReference>
<dbReference type="InterPro" id="IPR006016">
    <property type="entry name" value="UspA"/>
</dbReference>
<feature type="domain" description="UspA" evidence="2">
    <location>
        <begin position="3"/>
        <end position="131"/>
    </location>
</feature>
<dbReference type="PANTHER" id="PTHR46268">
    <property type="entry name" value="STRESS RESPONSE PROTEIN NHAX"/>
    <property type="match status" value="1"/>
</dbReference>
<organism evidence="3 4">
    <name type="scientific">Halalkalicoccus paucihalophilus</name>
    <dbReference type="NCBI Taxonomy" id="1008153"/>
    <lineage>
        <taxon>Archaea</taxon>
        <taxon>Methanobacteriati</taxon>
        <taxon>Methanobacteriota</taxon>
        <taxon>Stenosarchaea group</taxon>
        <taxon>Halobacteria</taxon>
        <taxon>Halobacteriales</taxon>
        <taxon>Halococcaceae</taxon>
        <taxon>Halalkalicoccus</taxon>
    </lineage>
</organism>
<evidence type="ECO:0000313" key="4">
    <source>
        <dbReference type="Proteomes" id="UP000075321"/>
    </source>
</evidence>
<reference evidence="3 4" key="1">
    <citation type="submission" date="2016-02" db="EMBL/GenBank/DDBJ databases">
        <title>Genome sequence of Halalkalicoccus paucihalophilus DSM 24557.</title>
        <authorList>
            <person name="Poehlein A."/>
            <person name="Daniel R."/>
        </authorList>
    </citation>
    <scope>NUCLEOTIDE SEQUENCE [LARGE SCALE GENOMIC DNA]</scope>
    <source>
        <strain evidence="3 4">DSM 24557</strain>
    </source>
</reference>
<dbReference type="CDD" id="cd00293">
    <property type="entry name" value="USP-like"/>
    <property type="match status" value="1"/>
</dbReference>
<protein>
    <submittedName>
        <fullName evidence="3">Universal stress protein family protein</fullName>
    </submittedName>
</protein>
<dbReference type="InterPro" id="IPR014729">
    <property type="entry name" value="Rossmann-like_a/b/a_fold"/>
</dbReference>
<evidence type="ECO:0000259" key="2">
    <source>
        <dbReference type="Pfam" id="PF00582"/>
    </source>
</evidence>
<name>A0A151ADE4_9EURY</name>
<dbReference type="PANTHER" id="PTHR46268:SF6">
    <property type="entry name" value="UNIVERSAL STRESS PROTEIN UP12"/>
    <property type="match status" value="1"/>
</dbReference>
<dbReference type="AlphaFoldDB" id="A0A151ADE4"/>
<sequence length="131" mass="14153">MQLLIPIDGSDSSFDALRFGIEFARGFDSDLAVVHFAAERTETTDELFERARAALAEGGLDTEPELVETDIVRESGAARKVGQRIVELAEGGDYDHVVMGRATSGRLERFVVGSASEAVIEESDLPVTLIP</sequence>
<dbReference type="SUPFAM" id="SSF52402">
    <property type="entry name" value="Adenine nucleotide alpha hydrolases-like"/>
    <property type="match status" value="1"/>
</dbReference>
<dbReference type="OrthoDB" id="14880at2157"/>
<gene>
    <name evidence="3" type="ORF">HAPAU_23640</name>
</gene>
<dbReference type="RefSeq" id="WP_066382682.1">
    <property type="nucleotide sequence ID" value="NZ_LTAZ01000005.1"/>
</dbReference>
<dbReference type="Gene3D" id="3.40.50.620">
    <property type="entry name" value="HUPs"/>
    <property type="match status" value="1"/>
</dbReference>